<comment type="caution">
    <text evidence="1">The sequence shown here is derived from an EMBL/GenBank/DDBJ whole genome shotgun (WGS) entry which is preliminary data.</text>
</comment>
<dbReference type="Proteomes" id="UP000824469">
    <property type="component" value="Unassembled WGS sequence"/>
</dbReference>
<reference evidence="1 2" key="1">
    <citation type="journal article" date="2021" name="Nat. Plants">
        <title>The Taxus genome provides insights into paclitaxel biosynthesis.</title>
        <authorList>
            <person name="Xiong X."/>
            <person name="Gou J."/>
            <person name="Liao Q."/>
            <person name="Li Y."/>
            <person name="Zhou Q."/>
            <person name="Bi G."/>
            <person name="Li C."/>
            <person name="Du R."/>
            <person name="Wang X."/>
            <person name="Sun T."/>
            <person name="Guo L."/>
            <person name="Liang H."/>
            <person name="Lu P."/>
            <person name="Wu Y."/>
            <person name="Zhang Z."/>
            <person name="Ro D.K."/>
            <person name="Shang Y."/>
            <person name="Huang S."/>
            <person name="Yan J."/>
        </authorList>
    </citation>
    <scope>NUCLEOTIDE SEQUENCE [LARGE SCALE GENOMIC DNA]</scope>
    <source>
        <strain evidence="1">Ta-2019</strain>
    </source>
</reference>
<dbReference type="EMBL" id="JAHRHJ020000988">
    <property type="protein sequence ID" value="KAH9293569.1"/>
    <property type="molecule type" value="Genomic_DNA"/>
</dbReference>
<evidence type="ECO:0000313" key="2">
    <source>
        <dbReference type="Proteomes" id="UP000824469"/>
    </source>
</evidence>
<proteinExistence type="predicted"/>
<feature type="non-terminal residue" evidence="1">
    <location>
        <position position="113"/>
    </location>
</feature>
<name>A0AA38CA99_TAXCH</name>
<evidence type="ECO:0000313" key="1">
    <source>
        <dbReference type="EMBL" id="KAH9293569.1"/>
    </source>
</evidence>
<gene>
    <name evidence="1" type="ORF">KI387_041227</name>
</gene>
<sequence>PQCPLYSTVSEALENEKQLQHVEENLSGKTVTFTNHVEGKQEINVSSTEKLQHNEKYCLDRCFLGSYSYYGGSHEIYDNNSGRKGDHNEIKRQLKETMDPFYLEYATRGNWWQ</sequence>
<feature type="non-terminal residue" evidence="1">
    <location>
        <position position="1"/>
    </location>
</feature>
<organism evidence="1 2">
    <name type="scientific">Taxus chinensis</name>
    <name type="common">Chinese yew</name>
    <name type="synonym">Taxus wallichiana var. chinensis</name>
    <dbReference type="NCBI Taxonomy" id="29808"/>
    <lineage>
        <taxon>Eukaryota</taxon>
        <taxon>Viridiplantae</taxon>
        <taxon>Streptophyta</taxon>
        <taxon>Embryophyta</taxon>
        <taxon>Tracheophyta</taxon>
        <taxon>Spermatophyta</taxon>
        <taxon>Pinopsida</taxon>
        <taxon>Pinidae</taxon>
        <taxon>Conifers II</taxon>
        <taxon>Cupressales</taxon>
        <taxon>Taxaceae</taxon>
        <taxon>Taxus</taxon>
    </lineage>
</organism>
<keyword evidence="2" id="KW-1185">Reference proteome</keyword>
<accession>A0AA38CA99</accession>
<protein>
    <submittedName>
        <fullName evidence="1">Uncharacterized protein</fullName>
    </submittedName>
</protein>
<dbReference type="AlphaFoldDB" id="A0AA38CA99"/>